<feature type="compositionally biased region" description="Basic and acidic residues" evidence="1">
    <location>
        <begin position="84"/>
        <end position="109"/>
    </location>
</feature>
<dbReference type="Proteomes" id="UP000050511">
    <property type="component" value="Unassembled WGS sequence"/>
</dbReference>
<feature type="compositionally biased region" description="Polar residues" evidence="1">
    <location>
        <begin position="52"/>
        <end position="70"/>
    </location>
</feature>
<accession>A0A837P4Q6</accession>
<evidence type="ECO:0000256" key="1">
    <source>
        <dbReference type="SAM" id="MobiDB-lite"/>
    </source>
</evidence>
<gene>
    <name evidence="3" type="ORF">WJL_1328</name>
</gene>
<name>A0A837P4Q6_LACPN</name>
<feature type="transmembrane region" description="Helical" evidence="2">
    <location>
        <begin position="6"/>
        <end position="22"/>
    </location>
</feature>
<protein>
    <submittedName>
        <fullName evidence="3">Phage protein</fullName>
    </submittedName>
</protein>
<feature type="region of interest" description="Disordered" evidence="1">
    <location>
        <begin position="52"/>
        <end position="135"/>
    </location>
</feature>
<keyword evidence="2" id="KW-0812">Transmembrane</keyword>
<keyword evidence="2" id="KW-1133">Transmembrane helix</keyword>
<feature type="compositionally biased region" description="Basic and acidic residues" evidence="1">
    <location>
        <begin position="119"/>
        <end position="135"/>
    </location>
</feature>
<proteinExistence type="predicted"/>
<comment type="caution">
    <text evidence="3">The sequence shown here is derived from an EMBL/GenBank/DDBJ whole genome shotgun (WGS) entry which is preliminary data.</text>
</comment>
<evidence type="ECO:0000313" key="4">
    <source>
        <dbReference type="Proteomes" id="UP000050511"/>
    </source>
</evidence>
<reference evidence="3 4" key="1">
    <citation type="submission" date="2015-10" db="EMBL/GenBank/DDBJ databases">
        <title>Resequencing of Lactobacillus plantarum WJL strain genome.</title>
        <authorList>
            <person name="Martino M.E."/>
        </authorList>
    </citation>
    <scope>NUCLEOTIDE SEQUENCE [LARGE SCALE GENOMIC DNA]</scope>
    <source>
        <strain evidence="3 4">WJL</strain>
    </source>
</reference>
<sequence>MGEKILGLVLTIVFGYITYRLYKNNSMKKGVRLGLTIFTSILTVSSLVGPYTESNSESSNKATDSSTVSKGDSHAFSKKVSYNIEKEKEKESRSESKSSVEKEKKESKNKSAANSKSESQSESKLVESTKNKNKQKNFEKFQQDLGDAPSTTKGSITSANYDQTSETLKLTLSDEALDLQGAQLKEVVRAAWNAGNSLVDSDKPFPDDKQVVSIIIQDSAGNQLAHSSAFLHEFKYDADK</sequence>
<organism evidence="3 4">
    <name type="scientific">Lactiplantibacillus plantarum WJL</name>
    <dbReference type="NCBI Taxonomy" id="1350466"/>
    <lineage>
        <taxon>Bacteria</taxon>
        <taxon>Bacillati</taxon>
        <taxon>Bacillota</taxon>
        <taxon>Bacilli</taxon>
        <taxon>Lactobacillales</taxon>
        <taxon>Lactobacillaceae</taxon>
        <taxon>Lactiplantibacillus</taxon>
    </lineage>
</organism>
<dbReference type="RefSeq" id="WP_022638244.1">
    <property type="nucleotide sequence ID" value="NZ_AUTE01000014.1"/>
</dbReference>
<evidence type="ECO:0000313" key="3">
    <source>
        <dbReference type="EMBL" id="KPN44251.1"/>
    </source>
</evidence>
<evidence type="ECO:0000256" key="2">
    <source>
        <dbReference type="SAM" id="Phobius"/>
    </source>
</evidence>
<keyword evidence="2" id="KW-0472">Membrane</keyword>
<dbReference type="EMBL" id="LKLZ01000003">
    <property type="protein sequence ID" value="KPN44251.1"/>
    <property type="molecule type" value="Genomic_DNA"/>
</dbReference>
<dbReference type="AlphaFoldDB" id="A0A837P4Q6"/>